<comment type="caution">
    <text evidence="3">Lacks conserved residue(s) required for the propagation of feature annotation.</text>
</comment>
<dbReference type="GO" id="GO:0008083">
    <property type="term" value="F:growth factor activity"/>
    <property type="evidence" value="ECO:0007669"/>
    <property type="project" value="TreeGrafter"/>
</dbReference>
<dbReference type="PROSITE" id="PS50026">
    <property type="entry name" value="EGF_3"/>
    <property type="match status" value="1"/>
</dbReference>
<keyword evidence="4" id="KW-0812">Transmembrane</keyword>
<accession>A0A7J6AEJ9</accession>
<dbReference type="SMART" id="SM00181">
    <property type="entry name" value="EGF"/>
    <property type="match status" value="1"/>
</dbReference>
<feature type="disulfide bond" evidence="3">
    <location>
        <begin position="17"/>
        <end position="34"/>
    </location>
</feature>
<dbReference type="GO" id="GO:0007173">
    <property type="term" value="P:epidermal growth factor receptor signaling pathway"/>
    <property type="evidence" value="ECO:0007669"/>
    <property type="project" value="TreeGrafter"/>
</dbReference>
<name>A0A7J6AEJ9_AMEME</name>
<evidence type="ECO:0000259" key="5">
    <source>
        <dbReference type="PROSITE" id="PS50026"/>
    </source>
</evidence>
<keyword evidence="4" id="KW-1133">Transmembrane helix</keyword>
<dbReference type="PROSITE" id="PS00022">
    <property type="entry name" value="EGF_1"/>
    <property type="match status" value="1"/>
</dbReference>
<keyword evidence="1 3" id="KW-0245">EGF-like domain</keyword>
<protein>
    <recommendedName>
        <fullName evidence="5">EGF-like domain-containing protein</fullName>
    </recommendedName>
</protein>
<evidence type="ECO:0000256" key="4">
    <source>
        <dbReference type="SAM" id="Phobius"/>
    </source>
</evidence>
<dbReference type="GO" id="GO:0045840">
    <property type="term" value="P:positive regulation of mitotic nuclear division"/>
    <property type="evidence" value="ECO:0007669"/>
    <property type="project" value="TreeGrafter"/>
</dbReference>
<evidence type="ECO:0000256" key="3">
    <source>
        <dbReference type="PROSITE-ProRule" id="PRU00076"/>
    </source>
</evidence>
<comment type="caution">
    <text evidence="6">The sequence shown here is derived from an EMBL/GenBank/DDBJ whole genome shotgun (WGS) entry which is preliminary data.</text>
</comment>
<keyword evidence="2 3" id="KW-1015">Disulfide bond</keyword>
<dbReference type="GO" id="GO:0008284">
    <property type="term" value="P:positive regulation of cell population proliferation"/>
    <property type="evidence" value="ECO:0007669"/>
    <property type="project" value="TreeGrafter"/>
</dbReference>
<organism evidence="6 7">
    <name type="scientific">Ameiurus melas</name>
    <name type="common">Black bullhead</name>
    <name type="synonym">Silurus melas</name>
    <dbReference type="NCBI Taxonomy" id="219545"/>
    <lineage>
        <taxon>Eukaryota</taxon>
        <taxon>Metazoa</taxon>
        <taxon>Chordata</taxon>
        <taxon>Craniata</taxon>
        <taxon>Vertebrata</taxon>
        <taxon>Euteleostomi</taxon>
        <taxon>Actinopterygii</taxon>
        <taxon>Neopterygii</taxon>
        <taxon>Teleostei</taxon>
        <taxon>Ostariophysi</taxon>
        <taxon>Siluriformes</taxon>
        <taxon>Ictaluridae</taxon>
        <taxon>Ameiurus</taxon>
    </lineage>
</organism>
<keyword evidence="7" id="KW-1185">Reference proteome</keyword>
<dbReference type="PANTHER" id="PTHR10740">
    <property type="entry name" value="TRANSFORMING GROWTH FACTOR ALPHA"/>
    <property type="match status" value="1"/>
</dbReference>
<feature type="disulfide bond" evidence="3">
    <location>
        <begin position="36"/>
        <end position="45"/>
    </location>
</feature>
<evidence type="ECO:0000313" key="7">
    <source>
        <dbReference type="Proteomes" id="UP000593565"/>
    </source>
</evidence>
<dbReference type="PANTHER" id="PTHR10740:SF15">
    <property type="entry name" value="EGF-LIKE DOMAIN-CONTAINING PROTEIN"/>
    <property type="match status" value="1"/>
</dbReference>
<reference evidence="6 7" key="1">
    <citation type="submission" date="2020-02" db="EMBL/GenBank/DDBJ databases">
        <title>A chromosome-scale genome assembly of the black bullhead catfish (Ameiurus melas).</title>
        <authorList>
            <person name="Wen M."/>
            <person name="Zham M."/>
            <person name="Cabau C."/>
            <person name="Klopp C."/>
            <person name="Donnadieu C."/>
            <person name="Roques C."/>
            <person name="Bouchez O."/>
            <person name="Lampietro C."/>
            <person name="Jouanno E."/>
            <person name="Herpin A."/>
            <person name="Louis A."/>
            <person name="Berthelot C."/>
            <person name="Parey E."/>
            <person name="Roest-Crollius H."/>
            <person name="Braasch I."/>
            <person name="Postlethwait J."/>
            <person name="Robinson-Rechavi M."/>
            <person name="Echchiki A."/>
            <person name="Begum T."/>
            <person name="Montfort J."/>
            <person name="Schartl M."/>
            <person name="Bobe J."/>
            <person name="Guiguen Y."/>
        </authorList>
    </citation>
    <scope>NUCLEOTIDE SEQUENCE [LARGE SCALE GENOMIC DNA]</scope>
    <source>
        <strain evidence="6">M_S1</strain>
        <tissue evidence="6">Blood</tissue>
    </source>
</reference>
<dbReference type="Proteomes" id="UP000593565">
    <property type="component" value="Unassembled WGS sequence"/>
</dbReference>
<dbReference type="InterPro" id="IPR000742">
    <property type="entry name" value="EGF"/>
</dbReference>
<dbReference type="GO" id="GO:0005154">
    <property type="term" value="F:epidermal growth factor receptor binding"/>
    <property type="evidence" value="ECO:0007669"/>
    <property type="project" value="TreeGrafter"/>
</dbReference>
<proteinExistence type="predicted"/>
<evidence type="ECO:0000313" key="6">
    <source>
        <dbReference type="EMBL" id="KAF4081365.1"/>
    </source>
</evidence>
<evidence type="ECO:0000256" key="2">
    <source>
        <dbReference type="ARBA" id="ARBA00023157"/>
    </source>
</evidence>
<dbReference type="SUPFAM" id="SSF57196">
    <property type="entry name" value="EGF/Laminin"/>
    <property type="match status" value="1"/>
</dbReference>
<dbReference type="EMBL" id="JAAGNN010000013">
    <property type="protein sequence ID" value="KAF4081365.1"/>
    <property type="molecule type" value="Genomic_DNA"/>
</dbReference>
<keyword evidence="4" id="KW-0472">Membrane</keyword>
<dbReference type="Gene3D" id="2.10.25.10">
    <property type="entry name" value="Laminin"/>
    <property type="match status" value="1"/>
</dbReference>
<sequence length="110" mass="12161">MMADHGEPCTGSDASYCMNGGKCFKIPSMSMLTCLCNNNYVGSRCEQFQLESTSDNSFNTGMIIAIVILLILILLVLAVIIYCICKVQRKASNTRGPYHDPKIEQYEGSH</sequence>
<gene>
    <name evidence="6" type="ORF">AMELA_G00160470</name>
</gene>
<feature type="transmembrane region" description="Helical" evidence="4">
    <location>
        <begin position="62"/>
        <end position="85"/>
    </location>
</feature>
<dbReference type="GO" id="GO:0005615">
    <property type="term" value="C:extracellular space"/>
    <property type="evidence" value="ECO:0007669"/>
    <property type="project" value="TreeGrafter"/>
</dbReference>
<dbReference type="AlphaFoldDB" id="A0A7J6AEJ9"/>
<feature type="domain" description="EGF-like" evidence="5">
    <location>
        <begin position="5"/>
        <end position="46"/>
    </location>
</feature>
<evidence type="ECO:0000256" key="1">
    <source>
        <dbReference type="ARBA" id="ARBA00022536"/>
    </source>
</evidence>